<dbReference type="RefSeq" id="XP_033605323.1">
    <property type="nucleotide sequence ID" value="XM_033748947.1"/>
</dbReference>
<dbReference type="Proteomes" id="UP000799437">
    <property type="component" value="Unassembled WGS sequence"/>
</dbReference>
<keyword evidence="6" id="KW-0325">Glycoprotein</keyword>
<feature type="transmembrane region" description="Helical" evidence="16">
    <location>
        <begin position="350"/>
        <end position="369"/>
    </location>
</feature>
<keyword evidence="20" id="KW-1185">Reference proteome</keyword>
<feature type="domain" description="CFEM" evidence="18">
    <location>
        <begin position="20"/>
        <end position="133"/>
    </location>
</feature>
<organism evidence="19 20">
    <name type="scientific">Pseudovirgaria hyperparasitica</name>
    <dbReference type="NCBI Taxonomy" id="470096"/>
    <lineage>
        <taxon>Eukaryota</taxon>
        <taxon>Fungi</taxon>
        <taxon>Dikarya</taxon>
        <taxon>Ascomycota</taxon>
        <taxon>Pezizomycotina</taxon>
        <taxon>Dothideomycetes</taxon>
        <taxon>Dothideomycetes incertae sedis</taxon>
        <taxon>Acrospermales</taxon>
        <taxon>Acrospermaceae</taxon>
        <taxon>Pseudovirgaria</taxon>
    </lineage>
</organism>
<dbReference type="InterPro" id="IPR049326">
    <property type="entry name" value="Rhodopsin_dom_fungi"/>
</dbReference>
<keyword evidence="14" id="KW-0408">Iron</keyword>
<comment type="caution">
    <text evidence="14">Lacks conserved residue(s) required for the propagation of feature annotation.</text>
</comment>
<evidence type="ECO:0000256" key="15">
    <source>
        <dbReference type="SAM" id="MobiDB-lite"/>
    </source>
</evidence>
<dbReference type="PANTHER" id="PTHR33048">
    <property type="entry name" value="PTH11-LIKE INTEGRAL MEMBRANE PROTEIN (AFU_ORTHOLOGUE AFUA_5G11245)"/>
    <property type="match status" value="1"/>
</dbReference>
<feature type="transmembrane region" description="Helical" evidence="16">
    <location>
        <begin position="116"/>
        <end position="139"/>
    </location>
</feature>
<feature type="disulfide bond" evidence="14">
    <location>
        <begin position="72"/>
        <end position="105"/>
    </location>
</feature>
<proteinExistence type="inferred from homology"/>
<keyword evidence="7 16" id="KW-0812">Transmembrane</keyword>
<evidence type="ECO:0000256" key="13">
    <source>
        <dbReference type="ARBA" id="ARBA00038359"/>
    </source>
</evidence>
<keyword evidence="6" id="KW-0336">GPI-anchor</keyword>
<keyword evidence="10 16" id="KW-0472">Membrane</keyword>
<dbReference type="InterPro" id="IPR052337">
    <property type="entry name" value="SAT4-like"/>
</dbReference>
<evidence type="ECO:0000256" key="1">
    <source>
        <dbReference type="ARBA" id="ARBA00004141"/>
    </source>
</evidence>
<keyword evidence="12" id="KW-0449">Lipoprotein</keyword>
<comment type="similarity">
    <text evidence="4">Belongs to the RBT5 family.</text>
</comment>
<evidence type="ECO:0000313" key="20">
    <source>
        <dbReference type="Proteomes" id="UP000799437"/>
    </source>
</evidence>
<evidence type="ECO:0000256" key="3">
    <source>
        <dbReference type="ARBA" id="ARBA00004613"/>
    </source>
</evidence>
<dbReference type="GO" id="GO:0005576">
    <property type="term" value="C:extracellular region"/>
    <property type="evidence" value="ECO:0007669"/>
    <property type="project" value="UniProtKB-SubCell"/>
</dbReference>
<dbReference type="PROSITE" id="PS52012">
    <property type="entry name" value="CFEM"/>
    <property type="match status" value="1"/>
</dbReference>
<evidence type="ECO:0000256" key="9">
    <source>
        <dbReference type="ARBA" id="ARBA00022989"/>
    </source>
</evidence>
<evidence type="ECO:0000256" key="8">
    <source>
        <dbReference type="ARBA" id="ARBA00022729"/>
    </source>
</evidence>
<dbReference type="Pfam" id="PF05730">
    <property type="entry name" value="CFEM"/>
    <property type="match status" value="1"/>
</dbReference>
<evidence type="ECO:0000256" key="5">
    <source>
        <dbReference type="ARBA" id="ARBA00022525"/>
    </source>
</evidence>
<sequence length="430" mass="47683">MDPAISSIIHIFSPSPGFLSTIQCLRFFLLLCSLWSALVIAQQTPPECALKCTAAALSPETCPSLTDLSCVCSNAAFNANVSTCVMQSCTIPESLVAQNVSATLCGAPIRNRAPELVVITNIHIVLLAVFVVVRIFFKVFVARIPLGWDDWTVIVGALSVIPTAVILVYGTSAHGMGKDIWTLEPEQITKSIKFSYHLTWLYFVQIAMQKLSLIFFYLRIFPSQGVQRLLWTSIMFCTVWGLAYFLTAIFQCQPISHFWDGWDGLHKGKCINTTPLATSHGVMSIALDLWILGIPLWQLRTLNINWKKKIGVGIMFCVGSFVTIVSIVRFKTLLHFASSFNVTWHYYDVIKWTIIEVAFGIICACLPTVRMVLVRIFPGLGGSSNRSRHYLKRRPGPGDGSADYGRSGQSCRSRSGEIYGSWSDQSGTCI</sequence>
<dbReference type="AlphaFoldDB" id="A0A6A6WL28"/>
<feature type="region of interest" description="Disordered" evidence="15">
    <location>
        <begin position="388"/>
        <end position="430"/>
    </location>
</feature>
<dbReference type="PANTHER" id="PTHR33048:SF143">
    <property type="entry name" value="EXTRACELLULAR MEMBRANE PROTEIN CFEM DOMAIN-CONTAINING PROTEIN-RELATED"/>
    <property type="match status" value="1"/>
</dbReference>
<keyword evidence="14" id="KW-0349">Heme</keyword>
<dbReference type="Pfam" id="PF20684">
    <property type="entry name" value="Fung_rhodopsin"/>
    <property type="match status" value="1"/>
</dbReference>
<keyword evidence="5" id="KW-0964">Secreted</keyword>
<accession>A0A6A6WL28</accession>
<keyword evidence="14" id="KW-0479">Metal-binding</keyword>
<evidence type="ECO:0000256" key="16">
    <source>
        <dbReference type="SAM" id="Phobius"/>
    </source>
</evidence>
<keyword evidence="9 16" id="KW-1133">Transmembrane helix</keyword>
<evidence type="ECO:0000313" key="19">
    <source>
        <dbReference type="EMBL" id="KAF2762872.1"/>
    </source>
</evidence>
<protein>
    <recommendedName>
        <fullName evidence="18">CFEM domain-containing protein</fullName>
    </recommendedName>
</protein>
<dbReference type="OrthoDB" id="5378633at2759"/>
<evidence type="ECO:0000256" key="10">
    <source>
        <dbReference type="ARBA" id="ARBA00023136"/>
    </source>
</evidence>
<gene>
    <name evidence="19" type="ORF">EJ05DRAFT_530043</name>
</gene>
<dbReference type="GeneID" id="54490001"/>
<feature type="transmembrane region" description="Helical" evidence="16">
    <location>
        <begin position="200"/>
        <end position="218"/>
    </location>
</feature>
<feature type="transmembrane region" description="Helical" evidence="16">
    <location>
        <begin position="151"/>
        <end position="170"/>
    </location>
</feature>
<feature type="transmembrane region" description="Helical" evidence="16">
    <location>
        <begin position="310"/>
        <end position="330"/>
    </location>
</feature>
<name>A0A6A6WL28_9PEZI</name>
<feature type="signal peptide" evidence="17">
    <location>
        <begin position="1"/>
        <end position="41"/>
    </location>
</feature>
<dbReference type="SMART" id="SM00747">
    <property type="entry name" value="CFEM"/>
    <property type="match status" value="1"/>
</dbReference>
<feature type="chain" id="PRO_5025579866" description="CFEM domain-containing protein" evidence="17">
    <location>
        <begin position="42"/>
        <end position="430"/>
    </location>
</feature>
<evidence type="ECO:0000256" key="14">
    <source>
        <dbReference type="PROSITE-ProRule" id="PRU01356"/>
    </source>
</evidence>
<evidence type="ECO:0000256" key="4">
    <source>
        <dbReference type="ARBA" id="ARBA00010031"/>
    </source>
</evidence>
<dbReference type="GO" id="GO:0046872">
    <property type="term" value="F:metal ion binding"/>
    <property type="evidence" value="ECO:0007669"/>
    <property type="project" value="UniProtKB-UniRule"/>
</dbReference>
<comment type="similarity">
    <text evidence="13">Belongs to the SAT4 family.</text>
</comment>
<evidence type="ECO:0000256" key="7">
    <source>
        <dbReference type="ARBA" id="ARBA00022692"/>
    </source>
</evidence>
<feature type="transmembrane region" description="Helical" evidence="16">
    <location>
        <begin position="230"/>
        <end position="250"/>
    </location>
</feature>
<evidence type="ECO:0000256" key="11">
    <source>
        <dbReference type="ARBA" id="ARBA00023157"/>
    </source>
</evidence>
<evidence type="ECO:0000256" key="6">
    <source>
        <dbReference type="ARBA" id="ARBA00022622"/>
    </source>
</evidence>
<reference evidence="19" key="1">
    <citation type="journal article" date="2020" name="Stud. Mycol.">
        <title>101 Dothideomycetes genomes: a test case for predicting lifestyles and emergence of pathogens.</title>
        <authorList>
            <person name="Haridas S."/>
            <person name="Albert R."/>
            <person name="Binder M."/>
            <person name="Bloem J."/>
            <person name="Labutti K."/>
            <person name="Salamov A."/>
            <person name="Andreopoulos B."/>
            <person name="Baker S."/>
            <person name="Barry K."/>
            <person name="Bills G."/>
            <person name="Bluhm B."/>
            <person name="Cannon C."/>
            <person name="Castanera R."/>
            <person name="Culley D."/>
            <person name="Daum C."/>
            <person name="Ezra D."/>
            <person name="Gonzalez J."/>
            <person name="Henrissat B."/>
            <person name="Kuo A."/>
            <person name="Liang C."/>
            <person name="Lipzen A."/>
            <person name="Lutzoni F."/>
            <person name="Magnuson J."/>
            <person name="Mondo S."/>
            <person name="Nolan M."/>
            <person name="Ohm R."/>
            <person name="Pangilinan J."/>
            <person name="Park H.-J."/>
            <person name="Ramirez L."/>
            <person name="Alfaro M."/>
            <person name="Sun H."/>
            <person name="Tritt A."/>
            <person name="Yoshinaga Y."/>
            <person name="Zwiers L.-H."/>
            <person name="Turgeon B."/>
            <person name="Goodwin S."/>
            <person name="Spatafora J."/>
            <person name="Crous P."/>
            <person name="Grigoriev I."/>
        </authorList>
    </citation>
    <scope>NUCLEOTIDE SEQUENCE</scope>
    <source>
        <strain evidence="19">CBS 121739</strain>
    </source>
</reference>
<evidence type="ECO:0000256" key="2">
    <source>
        <dbReference type="ARBA" id="ARBA00004589"/>
    </source>
</evidence>
<dbReference type="InterPro" id="IPR008427">
    <property type="entry name" value="Extracellular_membr_CFEM_dom"/>
</dbReference>
<dbReference type="GO" id="GO:0098552">
    <property type="term" value="C:side of membrane"/>
    <property type="evidence" value="ECO:0007669"/>
    <property type="project" value="UniProtKB-KW"/>
</dbReference>
<comment type="subcellular location">
    <subcellularLocation>
        <location evidence="2">Membrane</location>
        <topology evidence="2">Lipid-anchor</topology>
        <topology evidence="2">GPI-anchor</topology>
    </subcellularLocation>
    <subcellularLocation>
        <location evidence="1">Membrane</location>
        <topology evidence="1">Multi-pass membrane protein</topology>
    </subcellularLocation>
    <subcellularLocation>
        <location evidence="3">Secreted</location>
    </subcellularLocation>
</comment>
<keyword evidence="8 17" id="KW-0732">Signal</keyword>
<feature type="binding site" description="axial binding residue" evidence="14">
    <location>
        <position position="67"/>
    </location>
    <ligand>
        <name>heme</name>
        <dbReference type="ChEBI" id="CHEBI:30413"/>
    </ligand>
    <ligandPart>
        <name>Fe</name>
        <dbReference type="ChEBI" id="CHEBI:18248"/>
    </ligandPart>
</feature>
<evidence type="ECO:0000259" key="18">
    <source>
        <dbReference type="PROSITE" id="PS52012"/>
    </source>
</evidence>
<evidence type="ECO:0000256" key="17">
    <source>
        <dbReference type="SAM" id="SignalP"/>
    </source>
</evidence>
<evidence type="ECO:0000256" key="12">
    <source>
        <dbReference type="ARBA" id="ARBA00023288"/>
    </source>
</evidence>
<keyword evidence="11 14" id="KW-1015">Disulfide bond</keyword>
<dbReference type="EMBL" id="ML996565">
    <property type="protein sequence ID" value="KAF2762872.1"/>
    <property type="molecule type" value="Genomic_DNA"/>
</dbReference>